<evidence type="ECO:0000313" key="1">
    <source>
        <dbReference type="EMBL" id="KRR26061.1"/>
    </source>
</evidence>
<dbReference type="AlphaFoldDB" id="A0A0R3N7W0"/>
<gene>
    <name evidence="1" type="ORF">CQ14_38395</name>
</gene>
<evidence type="ECO:0000313" key="2">
    <source>
        <dbReference type="Proteomes" id="UP000051660"/>
    </source>
</evidence>
<comment type="caution">
    <text evidence="1">The sequence shown here is derived from an EMBL/GenBank/DDBJ whole genome shotgun (WGS) entry which is preliminary data.</text>
</comment>
<name>A0A0R3N7W0_9BRAD</name>
<sequence>MAPSLSLHETHARQLLFLAQNQNSVAAKPLTSTAKPEPDCYYHAGIRGKLEDADDEPFLRVALRD</sequence>
<dbReference type="Proteomes" id="UP000051660">
    <property type="component" value="Unassembled WGS sequence"/>
</dbReference>
<accession>A0A0R3N7W0</accession>
<protein>
    <submittedName>
        <fullName evidence="1">Uncharacterized protein</fullName>
    </submittedName>
</protein>
<reference evidence="1 2" key="1">
    <citation type="submission" date="2014-03" db="EMBL/GenBank/DDBJ databases">
        <title>Bradyrhizobium valentinum sp. nov., isolated from effective nodules of Lupinus mariae-josephae, a lupine endemic of basic-lime soils in Eastern Spain.</title>
        <authorList>
            <person name="Duran D."/>
            <person name="Rey L."/>
            <person name="Navarro A."/>
            <person name="Busquets A."/>
            <person name="Imperial J."/>
            <person name="Ruiz-Argueso T."/>
        </authorList>
    </citation>
    <scope>NUCLEOTIDE SEQUENCE [LARGE SCALE GENOMIC DNA]</scope>
    <source>
        <strain evidence="1 2">CCBAU 23086</strain>
    </source>
</reference>
<organism evidence="1 2">
    <name type="scientific">Bradyrhizobium lablabi</name>
    <dbReference type="NCBI Taxonomy" id="722472"/>
    <lineage>
        <taxon>Bacteria</taxon>
        <taxon>Pseudomonadati</taxon>
        <taxon>Pseudomonadota</taxon>
        <taxon>Alphaproteobacteria</taxon>
        <taxon>Hyphomicrobiales</taxon>
        <taxon>Nitrobacteraceae</taxon>
        <taxon>Bradyrhizobium</taxon>
    </lineage>
</organism>
<proteinExistence type="predicted"/>
<dbReference type="EMBL" id="LLYB01000050">
    <property type="protein sequence ID" value="KRR26061.1"/>
    <property type="molecule type" value="Genomic_DNA"/>
</dbReference>